<reference evidence="21" key="1">
    <citation type="submission" date="2020-11" db="EMBL/GenBank/DDBJ databases">
        <authorList>
            <person name="Tran Van P."/>
        </authorList>
    </citation>
    <scope>NUCLEOTIDE SEQUENCE</scope>
</reference>
<feature type="domain" description="C2" evidence="20">
    <location>
        <begin position="1"/>
        <end position="93"/>
    </location>
</feature>
<keyword evidence="6" id="KW-1003">Cell membrane</keyword>
<evidence type="ECO:0000256" key="15">
    <source>
        <dbReference type="ARBA" id="ARBA00058857"/>
    </source>
</evidence>
<evidence type="ECO:0000256" key="19">
    <source>
        <dbReference type="SAM" id="MobiDB-lite"/>
    </source>
</evidence>
<dbReference type="InterPro" id="IPR045052">
    <property type="entry name" value="Copine"/>
</dbReference>
<dbReference type="FunFam" id="2.60.40.150:FF:000042">
    <property type="entry name" value="Copine 3"/>
    <property type="match status" value="1"/>
</dbReference>
<dbReference type="AlphaFoldDB" id="A0A7R9GZD7"/>
<evidence type="ECO:0000256" key="2">
    <source>
        <dbReference type="ARBA" id="ARBA00004236"/>
    </source>
</evidence>
<evidence type="ECO:0000259" key="20">
    <source>
        <dbReference type="PROSITE" id="PS50004"/>
    </source>
</evidence>
<dbReference type="GO" id="GO:0005925">
    <property type="term" value="C:focal adhesion"/>
    <property type="evidence" value="ECO:0007669"/>
    <property type="project" value="UniProtKB-SubCell"/>
</dbReference>
<evidence type="ECO:0000256" key="5">
    <source>
        <dbReference type="ARBA" id="ARBA00009048"/>
    </source>
</evidence>
<evidence type="ECO:0000256" key="17">
    <source>
        <dbReference type="ARBA" id="ARBA00074834"/>
    </source>
</evidence>
<protein>
    <recommendedName>
        <fullName evidence="17">Copine-3</fullName>
    </recommendedName>
    <alternativeName>
        <fullName evidence="18">Copine III</fullName>
    </alternativeName>
</protein>
<dbReference type="Pfam" id="PF07002">
    <property type="entry name" value="Copine"/>
    <property type="match status" value="2"/>
</dbReference>
<keyword evidence="11" id="KW-0106">Calcium</keyword>
<keyword evidence="10" id="KW-0677">Repeat</keyword>
<evidence type="ECO:0000256" key="7">
    <source>
        <dbReference type="ARBA" id="ARBA00022490"/>
    </source>
</evidence>
<evidence type="ECO:0000256" key="4">
    <source>
        <dbReference type="ARBA" id="ARBA00004496"/>
    </source>
</evidence>
<evidence type="ECO:0000313" key="21">
    <source>
        <dbReference type="EMBL" id="CAD7402047.1"/>
    </source>
</evidence>
<dbReference type="GO" id="GO:0005544">
    <property type="term" value="F:calcium-dependent phospholipid binding"/>
    <property type="evidence" value="ECO:0007669"/>
    <property type="project" value="InterPro"/>
</dbReference>
<dbReference type="PANTHER" id="PTHR10857">
    <property type="entry name" value="COPINE"/>
    <property type="match status" value="1"/>
</dbReference>
<evidence type="ECO:0000256" key="16">
    <source>
        <dbReference type="ARBA" id="ARBA00065466"/>
    </source>
</evidence>
<dbReference type="GO" id="GO:0005634">
    <property type="term" value="C:nucleus"/>
    <property type="evidence" value="ECO:0007669"/>
    <property type="project" value="UniProtKB-SubCell"/>
</dbReference>
<gene>
    <name evidence="21" type="ORF">TCEB3V08_LOCUS6282</name>
</gene>
<dbReference type="InterPro" id="IPR035892">
    <property type="entry name" value="C2_domain_sf"/>
</dbReference>
<sequence length="581" mass="65099">MSKSDPMVVTYVRPFGETRWVEYHRTEAIDNTHDPDFASKILIPYRFEEQQPLKFEVYDIDSLSSNLSDHDFLGAATCTLAQIISSGKVQLPLISNNKVVDSGENASSIIVVAEELASLKDEVHLEFSGHKLDKKNWWWFCKSDPFLVFLKATESGSYTVVHRTEVIKNTLDPKWKKFTIPVRLLCNGDYDRSIKVACYDWNSNGTEYLIGEFSTNLRELSAGPTTSKVFHCINPEKQRNKSSYENSGQIRLNSIEIRKIFTFMDYIKGGCQIHCSIAIDFTGSNGDPLTPNSLHYISMVPNQYEQAIKSVGEIIQDYDTDKMFPVLGFGARLPPDGRVSHEFFVNMNPTNPYCHGIQGVLEAYKNCIRGIQLFGPTNFAPIINHVARFAASIKDGSSYFILLILTDGVISDMPQTTSVRIGKVELEEVNPHLRRGRVENHLGTPSPSSPDRDSNLDLPVLSSQAQRDKRALVEASVLPLSVIIVGIGNADFSAMETLDADTIALKSGRKRAARDIVQFVPFNKYMGGNQDPRTARLRLAKEVLAEIPTQFISYMKANNIQPKPPLQTVTLLPPDPEILQM</sequence>
<feature type="domain" description="C2" evidence="20">
    <location>
        <begin position="101"/>
        <end position="230"/>
    </location>
</feature>
<feature type="region of interest" description="Disordered" evidence="19">
    <location>
        <begin position="435"/>
        <end position="457"/>
    </location>
</feature>
<dbReference type="SUPFAM" id="SSF53300">
    <property type="entry name" value="vWA-like"/>
    <property type="match status" value="1"/>
</dbReference>
<dbReference type="GO" id="GO:0071277">
    <property type="term" value="P:cellular response to calcium ion"/>
    <property type="evidence" value="ECO:0007669"/>
    <property type="project" value="UniProtKB-ARBA"/>
</dbReference>
<dbReference type="Gene3D" id="2.60.40.150">
    <property type="entry name" value="C2 domain"/>
    <property type="match status" value="2"/>
</dbReference>
<dbReference type="FunFam" id="2.60.40.150:FF:000099">
    <property type="entry name" value="Copine 3"/>
    <property type="match status" value="1"/>
</dbReference>
<dbReference type="Pfam" id="PF00168">
    <property type="entry name" value="C2"/>
    <property type="match status" value="2"/>
</dbReference>
<dbReference type="GO" id="GO:0032991">
    <property type="term" value="C:protein-containing complex"/>
    <property type="evidence" value="ECO:0007669"/>
    <property type="project" value="UniProtKB-ARBA"/>
</dbReference>
<keyword evidence="13" id="KW-0472">Membrane</keyword>
<evidence type="ECO:0000256" key="18">
    <source>
        <dbReference type="ARBA" id="ARBA00076171"/>
    </source>
</evidence>
<keyword evidence="9" id="KW-0479">Metal-binding</keyword>
<keyword evidence="7" id="KW-0963">Cytoplasm</keyword>
<evidence type="ECO:0000256" key="11">
    <source>
        <dbReference type="ARBA" id="ARBA00022837"/>
    </source>
</evidence>
<keyword evidence="14" id="KW-0539">Nucleus</keyword>
<dbReference type="GO" id="GO:0005886">
    <property type="term" value="C:plasma membrane"/>
    <property type="evidence" value="ECO:0007669"/>
    <property type="project" value="UniProtKB-SubCell"/>
</dbReference>
<comment type="subcellular location">
    <subcellularLocation>
        <location evidence="3">Cell junction</location>
        <location evidence="3">Focal adhesion</location>
    </subcellularLocation>
    <subcellularLocation>
        <location evidence="2">Cell membrane</location>
    </subcellularLocation>
    <subcellularLocation>
        <location evidence="4">Cytoplasm</location>
    </subcellularLocation>
    <subcellularLocation>
        <location evidence="1">Nucleus</location>
    </subcellularLocation>
</comment>
<comment type="function">
    <text evidence="15">Calcium-dependent phospholipid-binding protein that plays a role in ERBB2-mediated tumor cell migration in response to growth factor heregulin stimulation.</text>
</comment>
<dbReference type="PANTHER" id="PTHR10857:SF106">
    <property type="entry name" value="C2 DOMAIN-CONTAINING PROTEIN"/>
    <property type="match status" value="1"/>
</dbReference>
<keyword evidence="12" id="KW-0965">Cell junction</keyword>
<dbReference type="CDD" id="cd04047">
    <property type="entry name" value="C2B_Copine"/>
    <property type="match status" value="1"/>
</dbReference>
<evidence type="ECO:0000256" key="6">
    <source>
        <dbReference type="ARBA" id="ARBA00022475"/>
    </source>
</evidence>
<evidence type="ECO:0000256" key="1">
    <source>
        <dbReference type="ARBA" id="ARBA00004123"/>
    </source>
</evidence>
<evidence type="ECO:0000256" key="10">
    <source>
        <dbReference type="ARBA" id="ARBA00022737"/>
    </source>
</evidence>
<accession>A0A7R9GZD7</accession>
<name>A0A7R9GZD7_TIMCR</name>
<evidence type="ECO:0000256" key="12">
    <source>
        <dbReference type="ARBA" id="ARBA00022949"/>
    </source>
</evidence>
<comment type="similarity">
    <text evidence="5">Belongs to the copine family.</text>
</comment>
<dbReference type="InterPro" id="IPR002035">
    <property type="entry name" value="VWF_A"/>
</dbReference>
<dbReference type="InterPro" id="IPR036465">
    <property type="entry name" value="vWFA_dom_sf"/>
</dbReference>
<dbReference type="CDD" id="cd04048">
    <property type="entry name" value="C2A_Copine"/>
    <property type="match status" value="1"/>
</dbReference>
<keyword evidence="8" id="KW-0597">Phosphoprotein</keyword>
<evidence type="ECO:0000256" key="13">
    <source>
        <dbReference type="ARBA" id="ARBA00023136"/>
    </source>
</evidence>
<dbReference type="PROSITE" id="PS50004">
    <property type="entry name" value="C2"/>
    <property type="match status" value="2"/>
</dbReference>
<evidence type="ECO:0000256" key="3">
    <source>
        <dbReference type="ARBA" id="ARBA00004246"/>
    </source>
</evidence>
<proteinExistence type="inferred from homology"/>
<evidence type="ECO:0000256" key="8">
    <source>
        <dbReference type="ARBA" id="ARBA00022553"/>
    </source>
</evidence>
<dbReference type="InterPro" id="IPR010734">
    <property type="entry name" value="Copine_C"/>
</dbReference>
<dbReference type="SMART" id="SM00327">
    <property type="entry name" value="VWA"/>
    <property type="match status" value="1"/>
</dbReference>
<dbReference type="InterPro" id="IPR037768">
    <property type="entry name" value="C2B_Copine"/>
</dbReference>
<comment type="subunit">
    <text evidence="16">Monomer. Interacts with ERBB2 (preferentially with the tyrosine phosphorylated form); this interaction occurs at the cell membrane and is increased in a growth factor heregulin-dependent manner. Interacts with SHC1; this interaction may mediate the binding of CPNE3 with ERBB2. Interacts with RACK1.</text>
</comment>
<dbReference type="InterPro" id="IPR000008">
    <property type="entry name" value="C2_dom"/>
</dbReference>
<dbReference type="EMBL" id="OC318442">
    <property type="protein sequence ID" value="CAD7402047.1"/>
    <property type="molecule type" value="Genomic_DNA"/>
</dbReference>
<dbReference type="SUPFAM" id="SSF49562">
    <property type="entry name" value="C2 domain (Calcium/lipid-binding domain, CaLB)"/>
    <property type="match status" value="2"/>
</dbReference>
<organism evidence="21">
    <name type="scientific">Timema cristinae</name>
    <name type="common">Walking stick</name>
    <dbReference type="NCBI Taxonomy" id="61476"/>
    <lineage>
        <taxon>Eukaryota</taxon>
        <taxon>Metazoa</taxon>
        <taxon>Ecdysozoa</taxon>
        <taxon>Arthropoda</taxon>
        <taxon>Hexapoda</taxon>
        <taxon>Insecta</taxon>
        <taxon>Pterygota</taxon>
        <taxon>Neoptera</taxon>
        <taxon>Polyneoptera</taxon>
        <taxon>Phasmatodea</taxon>
        <taxon>Timematodea</taxon>
        <taxon>Timematoidea</taxon>
        <taxon>Timematidae</taxon>
        <taxon>Timema</taxon>
    </lineage>
</organism>
<evidence type="ECO:0000256" key="9">
    <source>
        <dbReference type="ARBA" id="ARBA00022723"/>
    </source>
</evidence>
<evidence type="ECO:0000256" key="14">
    <source>
        <dbReference type="ARBA" id="ARBA00023242"/>
    </source>
</evidence>
<dbReference type="GO" id="GO:0005737">
    <property type="term" value="C:cytoplasm"/>
    <property type="evidence" value="ECO:0007669"/>
    <property type="project" value="UniProtKB-SubCell"/>
</dbReference>
<dbReference type="SMART" id="SM00239">
    <property type="entry name" value="C2"/>
    <property type="match status" value="2"/>
</dbReference>
<dbReference type="GO" id="GO:0046872">
    <property type="term" value="F:metal ion binding"/>
    <property type="evidence" value="ECO:0007669"/>
    <property type="project" value="UniProtKB-KW"/>
</dbReference>